<evidence type="ECO:0000256" key="3">
    <source>
        <dbReference type="ARBA" id="ARBA00022468"/>
    </source>
</evidence>
<protein>
    <submittedName>
        <fullName evidence="7">Rab GTPase-activating protein MSB3</fullName>
    </submittedName>
</protein>
<dbReference type="GO" id="GO:0005934">
    <property type="term" value="C:cellular bud tip"/>
    <property type="evidence" value="ECO:0007669"/>
    <property type="project" value="UniProtKB-ARBA"/>
</dbReference>
<dbReference type="GO" id="GO:0005935">
    <property type="term" value="C:cellular bud neck"/>
    <property type="evidence" value="ECO:0007669"/>
    <property type="project" value="UniProtKB-SubCell"/>
</dbReference>
<gene>
    <name evidence="7" type="primary">MSB3</name>
    <name evidence="7" type="ORF">SPAR_N00400</name>
</gene>
<dbReference type="SMART" id="SM00164">
    <property type="entry name" value="TBC"/>
    <property type="match status" value="1"/>
</dbReference>
<reference evidence="7" key="3">
    <citation type="submission" date="2025-07" db="EMBL/GenBank/DDBJ databases">
        <authorList>
            <consortium name="NCBI Genome Project"/>
        </authorList>
    </citation>
    <scope>NUCLEOTIDE SEQUENCE</scope>
    <source>
        <strain evidence="7">CBS432</strain>
    </source>
</reference>
<feature type="domain" description="Rab-GAP TBC" evidence="6">
    <location>
        <begin position="220"/>
        <end position="453"/>
    </location>
</feature>
<evidence type="ECO:0000256" key="5">
    <source>
        <dbReference type="SAM" id="MobiDB-lite"/>
    </source>
</evidence>
<dbReference type="PANTHER" id="PTHR47219:SF20">
    <property type="entry name" value="TBC1 DOMAIN FAMILY MEMBER 2B"/>
    <property type="match status" value="1"/>
</dbReference>
<dbReference type="InterPro" id="IPR000195">
    <property type="entry name" value="Rab-GAP-TBC_dom"/>
</dbReference>
<dbReference type="GO" id="GO:0005096">
    <property type="term" value="F:GTPase activator activity"/>
    <property type="evidence" value="ECO:0007669"/>
    <property type="project" value="UniProtKB-KW"/>
</dbReference>
<dbReference type="GO" id="GO:0070649">
    <property type="term" value="P:formin-nucleated actin cable assembly"/>
    <property type="evidence" value="ECO:0007669"/>
    <property type="project" value="UniProtKB-ARBA"/>
</dbReference>
<dbReference type="GO" id="GO:0000131">
    <property type="term" value="C:incipient cellular bud site"/>
    <property type="evidence" value="ECO:0007669"/>
    <property type="project" value="UniProtKB-ARBA"/>
</dbReference>
<keyword evidence="4" id="KW-0963">Cytoplasm</keyword>
<dbReference type="OrthoDB" id="294251at2759"/>
<dbReference type="KEGG" id="spao:SPAR_N00400"/>
<proteinExistence type="predicted"/>
<reference evidence="7" key="4">
    <citation type="submission" date="2025-08" db="UniProtKB">
        <authorList>
            <consortium name="RefSeq"/>
        </authorList>
    </citation>
    <scope>IDENTIFICATION</scope>
    <source>
        <strain evidence="7">CBS432</strain>
    </source>
</reference>
<feature type="region of interest" description="Disordered" evidence="5">
    <location>
        <begin position="34"/>
        <end position="145"/>
    </location>
</feature>
<sequence length="632" mass="73149">MQNDQQRFSLQNRTVLTHPYKRLGGAFTVKSPSVPNFHDRMHSDHSSSDSALVNGNTRGNDHRSVEPSCLGQVSPSEHDGNLSVIDLYGDEVESQRAEVEDDDNYDNNDNEDLEEVHSDDLDLVPDEGNRQRVDGATNATSANSNGVKNTHFDRYGFKKQNNYISEAEYDKWWVEYSQYCVRRKHKWQLLLEKSGLPVTDDSPSRFPSKSERLKRYVRKGIPAEWRGNAWWHFARGQEKLNKNKGVYSQLLQKMKQIKKQNPNEKQVQDLDIIERDLNRTFPDNLHFQSGSHNKEGPPIIKSLRRVLVAFSLYNPKIGYCQSMNFLAGLLLLFLDEERAFWMLVIITSRYLPGVHNINLEGVNIDQGVLMLCVKEYIPEVWSYIKPSIDHHQKNNKTFSPSNSKVLFNMQKNEFLYRLPPITLCTASWFMSCFVGVVPIETTLRIWDCLFYEESHFLFKVSLAVLKMSEHELSKIKPRNNSLNYSWGTNLNQRGGSMGQEDSDMEIFQVIQTFPKTLLNPNEIFEKIIFKRRFNLNRLDQDEIDRCRKFVAAQRLKFKTYGELLGNSTSESDLPINNNNNTDNKGIHITSDAVNEALSSEVYGFKKSLAGVHWNNSIKEKVKQMRKKKDRND</sequence>
<evidence type="ECO:0000259" key="6">
    <source>
        <dbReference type="PROSITE" id="PS50086"/>
    </source>
</evidence>
<dbReference type="PANTHER" id="PTHR47219">
    <property type="entry name" value="RAB GTPASE-ACTIVATING PROTEIN 1-LIKE"/>
    <property type="match status" value="1"/>
</dbReference>
<evidence type="ECO:0000256" key="1">
    <source>
        <dbReference type="ARBA" id="ARBA00004266"/>
    </source>
</evidence>
<dbReference type="FunFam" id="1.10.472.80:FF:000057">
    <property type="entry name" value="GTPase-activating protein"/>
    <property type="match status" value="1"/>
</dbReference>
<accession>A0A8B8UY78</accession>
<feature type="compositionally biased region" description="Acidic residues" evidence="5">
    <location>
        <begin position="99"/>
        <end position="114"/>
    </location>
</feature>
<keyword evidence="3" id="KW-0343">GTPase activation</keyword>
<dbReference type="Gene3D" id="1.10.8.270">
    <property type="entry name" value="putative rabgap domain of human tbc1 domain family member 14 like domains"/>
    <property type="match status" value="1"/>
</dbReference>
<feature type="compositionally biased region" description="Basic and acidic residues" evidence="5">
    <location>
        <begin position="37"/>
        <end position="47"/>
    </location>
</feature>
<reference evidence="7" key="1">
    <citation type="journal article" date="2017" name="Nat. Genet.">
        <title>Contrasting evolutionary genome dynamics between domesticated and wild yeasts.</title>
        <authorList>
            <person name="Yue J.X."/>
            <person name="Li J."/>
            <person name="Aigrain L."/>
            <person name="Hallin J."/>
            <person name="Persson K."/>
            <person name="Oliver K."/>
            <person name="Bergstrom A."/>
            <person name="Coupland P."/>
            <person name="Warringer J."/>
            <person name="Lagomarsino M.C."/>
            <person name="Fischer G."/>
            <person name="Durbin R."/>
            <person name="Liti G."/>
        </authorList>
    </citation>
    <scope>NUCLEOTIDE SEQUENCE</scope>
    <source>
        <strain evidence="7">CBS432</strain>
    </source>
</reference>
<dbReference type="GO" id="GO:0031267">
    <property type="term" value="F:small GTPase binding"/>
    <property type="evidence" value="ECO:0007669"/>
    <property type="project" value="TreeGrafter"/>
</dbReference>
<dbReference type="RefSeq" id="XP_033768671.1">
    <property type="nucleotide sequence ID" value="XM_033912780.1"/>
</dbReference>
<dbReference type="Gene3D" id="1.10.472.80">
    <property type="entry name" value="Ypt/Rab-GAP domain of gyp1p, domain 3"/>
    <property type="match status" value="1"/>
</dbReference>
<dbReference type="FunFam" id="1.10.8.270:FF:000036">
    <property type="entry name" value="GTPase-activating protein GYP3"/>
    <property type="match status" value="1"/>
</dbReference>
<organism evidence="7">
    <name type="scientific">Saccharomyces paradoxus</name>
    <name type="common">Yeast</name>
    <name type="synonym">Saccharomyces douglasii</name>
    <dbReference type="NCBI Taxonomy" id="27291"/>
    <lineage>
        <taxon>Eukaryota</taxon>
        <taxon>Fungi</taxon>
        <taxon>Dikarya</taxon>
        <taxon>Ascomycota</taxon>
        <taxon>Saccharomycotina</taxon>
        <taxon>Saccharomycetes</taxon>
        <taxon>Saccharomycetales</taxon>
        <taxon>Saccharomycetaceae</taxon>
        <taxon>Saccharomyces</taxon>
    </lineage>
</organism>
<dbReference type="VEuPathDB" id="FungiDB:SPAR_N00400"/>
<evidence type="ECO:0000256" key="4">
    <source>
        <dbReference type="ARBA" id="ARBA00022490"/>
    </source>
</evidence>
<dbReference type="GO" id="GO:0006887">
    <property type="term" value="P:exocytosis"/>
    <property type="evidence" value="ECO:0007669"/>
    <property type="project" value="UniProtKB-ARBA"/>
</dbReference>
<dbReference type="SUPFAM" id="SSF47923">
    <property type="entry name" value="Ypt/Rab-GAP domain of gyp1p"/>
    <property type="match status" value="2"/>
</dbReference>
<comment type="subcellular location">
    <subcellularLocation>
        <location evidence="1">Bud neck</location>
    </subcellularLocation>
    <subcellularLocation>
        <location evidence="2">Cytoplasm</location>
    </subcellularLocation>
</comment>
<evidence type="ECO:0000313" key="7">
    <source>
        <dbReference type="RefSeq" id="XP_033768671.1"/>
    </source>
</evidence>
<reference evidence="7" key="2">
    <citation type="submission" date="2020-01" db="EMBL/GenBank/DDBJ databases">
        <title>Population-level Yeast Reference Genomes.</title>
        <authorList>
            <person name="Yue J.-X."/>
        </authorList>
    </citation>
    <scope>NUCLEOTIDE SEQUENCE</scope>
    <source>
        <strain evidence="7">CBS432</strain>
    </source>
</reference>
<evidence type="ECO:0000256" key="2">
    <source>
        <dbReference type="ARBA" id="ARBA00004496"/>
    </source>
</evidence>
<dbReference type="PROSITE" id="PS50086">
    <property type="entry name" value="TBC_RABGAP"/>
    <property type="match status" value="1"/>
</dbReference>
<dbReference type="GeneID" id="54633082"/>
<dbReference type="InterPro" id="IPR050302">
    <property type="entry name" value="Rab_GAP_TBC_domain"/>
</dbReference>
<dbReference type="Pfam" id="PF00566">
    <property type="entry name" value="RabGAP-TBC"/>
    <property type="match status" value="2"/>
</dbReference>
<dbReference type="InterPro" id="IPR035969">
    <property type="entry name" value="Rab-GAP_TBC_sf"/>
</dbReference>
<name>A0A8B8UY78_SACPA</name>
<dbReference type="GO" id="GO:0043332">
    <property type="term" value="C:mating projection tip"/>
    <property type="evidence" value="ECO:0007669"/>
    <property type="project" value="UniProtKB-ARBA"/>
</dbReference>
<dbReference type="AlphaFoldDB" id="A0A8B8UY78"/>
<dbReference type="GO" id="GO:0000133">
    <property type="term" value="C:polarisome"/>
    <property type="evidence" value="ECO:0007669"/>
    <property type="project" value="UniProtKB-ARBA"/>
</dbReference>